<feature type="domain" description="FAD-dependent urate hydroxylase HpyO/Asp monooxygenase CreE-like FAD/NAD(P)-binding" evidence="1">
    <location>
        <begin position="11"/>
        <end position="164"/>
    </location>
</feature>
<dbReference type="InterPro" id="IPR036188">
    <property type="entry name" value="FAD/NAD-bd_sf"/>
</dbReference>
<name>A0A1I6GTU1_9RHOB</name>
<proteinExistence type="predicted"/>
<dbReference type="PANTHER" id="PTHR40254:SF1">
    <property type="entry name" value="BLR0577 PROTEIN"/>
    <property type="match status" value="1"/>
</dbReference>
<dbReference type="PANTHER" id="PTHR40254">
    <property type="entry name" value="BLR0577 PROTEIN"/>
    <property type="match status" value="1"/>
</dbReference>
<dbReference type="EMBL" id="FOYO01000001">
    <property type="protein sequence ID" value="SFR45683.1"/>
    <property type="molecule type" value="Genomic_DNA"/>
</dbReference>
<evidence type="ECO:0000313" key="2">
    <source>
        <dbReference type="EMBL" id="SFR45683.1"/>
    </source>
</evidence>
<gene>
    <name evidence="2" type="ORF">SAMN04488002_1983</name>
</gene>
<accession>A0A1I6GTU1</accession>
<dbReference type="InterPro" id="IPR052189">
    <property type="entry name" value="L-asp_N-monooxygenase_NS-form"/>
</dbReference>
<evidence type="ECO:0000259" key="1">
    <source>
        <dbReference type="Pfam" id="PF13454"/>
    </source>
</evidence>
<dbReference type="SUPFAM" id="SSF51905">
    <property type="entry name" value="FAD/NAD(P)-binding domain"/>
    <property type="match status" value="1"/>
</dbReference>
<reference evidence="3" key="1">
    <citation type="submission" date="2016-10" db="EMBL/GenBank/DDBJ databases">
        <authorList>
            <person name="Varghese N."/>
            <person name="Submissions S."/>
        </authorList>
    </citation>
    <scope>NUCLEOTIDE SEQUENCE [LARGE SCALE GENOMIC DNA]</scope>
    <source>
        <strain evidence="3">DSM 26921</strain>
    </source>
</reference>
<dbReference type="InterPro" id="IPR038732">
    <property type="entry name" value="HpyO/CreE_NAD-binding"/>
</dbReference>
<evidence type="ECO:0000313" key="3">
    <source>
        <dbReference type="Proteomes" id="UP000199658"/>
    </source>
</evidence>
<dbReference type="Pfam" id="PF13454">
    <property type="entry name" value="NAD_binding_9"/>
    <property type="match status" value="1"/>
</dbReference>
<protein>
    <submittedName>
        <fullName evidence="2">FAD-NAD(P)-binding</fullName>
    </submittedName>
</protein>
<dbReference type="STRING" id="670154.SAMN04488002_1983"/>
<dbReference type="Proteomes" id="UP000199658">
    <property type="component" value="Unassembled WGS sequence"/>
</dbReference>
<dbReference type="RefSeq" id="WP_090216084.1">
    <property type="nucleotide sequence ID" value="NZ_FOYO01000001.1"/>
</dbReference>
<dbReference type="OrthoDB" id="6309046at2"/>
<organism evidence="2 3">
    <name type="scientific">Litoreibacter janthinus</name>
    <dbReference type="NCBI Taxonomy" id="670154"/>
    <lineage>
        <taxon>Bacteria</taxon>
        <taxon>Pseudomonadati</taxon>
        <taxon>Pseudomonadota</taxon>
        <taxon>Alphaproteobacteria</taxon>
        <taxon>Rhodobacterales</taxon>
        <taxon>Roseobacteraceae</taxon>
        <taxon>Litoreibacter</taxon>
    </lineage>
</organism>
<keyword evidence="3" id="KW-1185">Reference proteome</keyword>
<dbReference type="AlphaFoldDB" id="A0A1I6GTU1"/>
<sequence>MPFDETAHHLAVIGFGPRGLGALEALAVEASENGIRIHVDIFDPFEWPGAGPNFDPEQSDLCLLNIPIRDLEIDPDRFLAGEFGSFLDWSTRQYEEDDFPSRSDLGAYLHARFSALHRAAKDMLTITHARTLITHLDLSAEGWRLKAGNTEFGPYDEILLTQGQPKTEPDPQLKRWDKHAEKHKLHLMHAYPANRLLDAASDWAGKTVAIRGLGLSTFDVIRLLTSGLGGTFSQGRYKPSGKEPQKILPFSLNGLPPSAKPATLQIDKKFDPTLEETLFFEGALKSTLASQPEDAVKMICDALVEPTARILSECGSRETDSDVTAWLETERKDAGAQEARDATEALKHDIEMAYGRAAPSVGYVIGQIWRKWQNELRRGINSERHQKDTAAAIVGFDEGLKRYSYGPPVSASEELLILIKQGLVSLCIVDDPAVLLEPGGWRLIEFDDALFASVMIDAVLPSPNLAHVSDPLISSCKMESWATPFAPDMGAHTLPDGQLVAKDGKTRPGLCLLGRLALGSVIAADSLHDCFGASSSRWAKGVAGRLSG</sequence>